<dbReference type="InterPro" id="IPR029069">
    <property type="entry name" value="HotDog_dom_sf"/>
</dbReference>
<dbReference type="Gene3D" id="3.10.129.10">
    <property type="entry name" value="Hotdog Thioesterase"/>
    <property type="match status" value="1"/>
</dbReference>
<keyword evidence="4" id="KW-1185">Reference proteome</keyword>
<feature type="domain" description="Thioesterase" evidence="2">
    <location>
        <begin position="59"/>
        <end position="133"/>
    </location>
</feature>
<gene>
    <name evidence="3" type="ORF">AOPFMNJM_0104</name>
</gene>
<sequence>MPKAMTRETADAEGPATLPEGFVPGGASGFLDLVGPVYVRQADGAFGFHAEEKHANLIGVVHGGMLMSLADRALGVAAMRAADGANCVTIELGMQFVGAGQIGTWIEARPFVVRRTGSLVFLRGEVVSGGDVLASASGVWKILRRRPSEPVPGAAADPS</sequence>
<protein>
    <recommendedName>
        <fullName evidence="2">Thioesterase domain-containing protein</fullName>
    </recommendedName>
</protein>
<dbReference type="SUPFAM" id="SSF54637">
    <property type="entry name" value="Thioesterase/thiol ester dehydrase-isomerase"/>
    <property type="match status" value="1"/>
</dbReference>
<accession>A0ABQ4SP03</accession>
<evidence type="ECO:0000313" key="4">
    <source>
        <dbReference type="Proteomes" id="UP001055102"/>
    </source>
</evidence>
<dbReference type="InterPro" id="IPR006683">
    <property type="entry name" value="Thioestr_dom"/>
</dbReference>
<proteinExistence type="predicted"/>
<dbReference type="Pfam" id="PF03061">
    <property type="entry name" value="4HBT"/>
    <property type="match status" value="1"/>
</dbReference>
<evidence type="ECO:0000259" key="2">
    <source>
        <dbReference type="Pfam" id="PF03061"/>
    </source>
</evidence>
<name>A0ABQ4SP03_9HYPH</name>
<organism evidence="3 4">
    <name type="scientific">Methylobacterium jeotgali</name>
    <dbReference type="NCBI Taxonomy" id="381630"/>
    <lineage>
        <taxon>Bacteria</taxon>
        <taxon>Pseudomonadati</taxon>
        <taxon>Pseudomonadota</taxon>
        <taxon>Alphaproteobacteria</taxon>
        <taxon>Hyphomicrobiales</taxon>
        <taxon>Methylobacteriaceae</taxon>
        <taxon>Methylobacterium</taxon>
    </lineage>
</organism>
<evidence type="ECO:0000313" key="3">
    <source>
        <dbReference type="EMBL" id="GJE04812.1"/>
    </source>
</evidence>
<evidence type="ECO:0000256" key="1">
    <source>
        <dbReference type="ARBA" id="ARBA00022801"/>
    </source>
</evidence>
<dbReference type="CDD" id="cd03443">
    <property type="entry name" value="PaaI_thioesterase"/>
    <property type="match status" value="1"/>
</dbReference>
<keyword evidence="1" id="KW-0378">Hydrolase</keyword>
<reference evidence="3" key="1">
    <citation type="journal article" date="2021" name="Front. Microbiol.">
        <title>Comprehensive Comparative Genomics and Phenotyping of Methylobacterium Species.</title>
        <authorList>
            <person name="Alessa O."/>
            <person name="Ogura Y."/>
            <person name="Fujitani Y."/>
            <person name="Takami H."/>
            <person name="Hayashi T."/>
            <person name="Sahin N."/>
            <person name="Tani A."/>
        </authorList>
    </citation>
    <scope>NUCLEOTIDE SEQUENCE</scope>
    <source>
        <strain evidence="3">LMG 23639</strain>
    </source>
</reference>
<dbReference type="EMBL" id="BPQR01000001">
    <property type="protein sequence ID" value="GJE04812.1"/>
    <property type="molecule type" value="Genomic_DNA"/>
</dbReference>
<dbReference type="InterPro" id="IPR003736">
    <property type="entry name" value="PAAI_dom"/>
</dbReference>
<comment type="caution">
    <text evidence="3">The sequence shown here is derived from an EMBL/GenBank/DDBJ whole genome shotgun (WGS) entry which is preliminary data.</text>
</comment>
<dbReference type="NCBIfam" id="TIGR00369">
    <property type="entry name" value="unchar_dom_1"/>
    <property type="match status" value="1"/>
</dbReference>
<reference evidence="3" key="2">
    <citation type="submission" date="2021-08" db="EMBL/GenBank/DDBJ databases">
        <authorList>
            <person name="Tani A."/>
            <person name="Ola A."/>
            <person name="Ogura Y."/>
            <person name="Katsura K."/>
            <person name="Hayashi T."/>
        </authorList>
    </citation>
    <scope>NUCLEOTIDE SEQUENCE</scope>
    <source>
        <strain evidence="3">LMG 23639</strain>
    </source>
</reference>
<dbReference type="Proteomes" id="UP001055102">
    <property type="component" value="Unassembled WGS sequence"/>
</dbReference>